<dbReference type="STRING" id="335543.Sfum_2153"/>
<organism evidence="1 2">
    <name type="scientific">Syntrophobacter fumaroxidans (strain DSM 10017 / MPOB)</name>
    <dbReference type="NCBI Taxonomy" id="335543"/>
    <lineage>
        <taxon>Bacteria</taxon>
        <taxon>Pseudomonadati</taxon>
        <taxon>Thermodesulfobacteriota</taxon>
        <taxon>Syntrophobacteria</taxon>
        <taxon>Syntrophobacterales</taxon>
        <taxon>Syntrophobacteraceae</taxon>
        <taxon>Syntrophobacter</taxon>
    </lineage>
</organism>
<evidence type="ECO:0000313" key="1">
    <source>
        <dbReference type="EMBL" id="ABK17835.1"/>
    </source>
</evidence>
<dbReference type="HOGENOM" id="CLU_1508271_0_0_7"/>
<proteinExistence type="predicted"/>
<dbReference type="AlphaFoldDB" id="A0LK83"/>
<name>A0LK83_SYNFM</name>
<reference evidence="1 2" key="1">
    <citation type="submission" date="2006-10" db="EMBL/GenBank/DDBJ databases">
        <title>Complete sequence of Syntrophobacter fumaroxidans MPOB.</title>
        <authorList>
            <consortium name="US DOE Joint Genome Institute"/>
            <person name="Copeland A."/>
            <person name="Lucas S."/>
            <person name="Lapidus A."/>
            <person name="Barry K."/>
            <person name="Detter J.C."/>
            <person name="Glavina del Rio T."/>
            <person name="Hammon N."/>
            <person name="Israni S."/>
            <person name="Pitluck S."/>
            <person name="Goltsman E.G."/>
            <person name="Martinez M."/>
            <person name="Schmutz J."/>
            <person name="Larimer F."/>
            <person name="Land M."/>
            <person name="Hauser L."/>
            <person name="Kyrpides N."/>
            <person name="Kim E."/>
            <person name="Boone D.R."/>
            <person name="Brockman F."/>
            <person name="Culley D."/>
            <person name="Ferry J."/>
            <person name="Gunsalus R."/>
            <person name="McInerney M.J."/>
            <person name="Morrison M."/>
            <person name="Plugge C."/>
            <person name="Rohlin L."/>
            <person name="Scholten J."/>
            <person name="Sieber J."/>
            <person name="Stams A.J.M."/>
            <person name="Worm P."/>
            <person name="Henstra A.M."/>
            <person name="Richardson P."/>
        </authorList>
    </citation>
    <scope>NUCLEOTIDE SEQUENCE [LARGE SCALE GENOMIC DNA]</scope>
    <source>
        <strain evidence="2">DSM 10017 / MPOB</strain>
    </source>
</reference>
<evidence type="ECO:0000313" key="2">
    <source>
        <dbReference type="Proteomes" id="UP000001784"/>
    </source>
</evidence>
<dbReference type="InParanoid" id="A0LK83"/>
<keyword evidence="2" id="KW-1185">Reference proteome</keyword>
<dbReference type="EMBL" id="CP000478">
    <property type="protein sequence ID" value="ABK17835.1"/>
    <property type="molecule type" value="Genomic_DNA"/>
</dbReference>
<gene>
    <name evidence="1" type="ordered locus">Sfum_2153</name>
</gene>
<dbReference type="KEGG" id="sfu:Sfum_2153"/>
<dbReference type="Proteomes" id="UP000001784">
    <property type="component" value="Chromosome"/>
</dbReference>
<sequence>MAEILCFASHNKRKTAQRGFREWRRIFGSAFHFDENTRWADLPDEVILFLCEESPERKNSLYDLLMSAHCGGSARDFEAQAFDRLTGLLNAYFLISDQARFECMRRLGWLERIIRENQSIVEIVMDAGSYEYSSAFEVPEPTPAHPAYEEDLQSRGMDRPALVRKFIPEALRLFKERVKRESPATQ</sequence>
<accession>A0LK83</accession>
<protein>
    <submittedName>
        <fullName evidence="1">Uncharacterized protein</fullName>
    </submittedName>
</protein>